<protein>
    <submittedName>
        <fullName evidence="1">Uncharacterized protein</fullName>
    </submittedName>
</protein>
<evidence type="ECO:0000313" key="1">
    <source>
        <dbReference type="EMBL" id="KAI3353704.1"/>
    </source>
</evidence>
<name>A0ACB8VDR9_9TELE</name>
<dbReference type="EMBL" id="CM041552">
    <property type="protein sequence ID" value="KAI3353704.1"/>
    <property type="molecule type" value="Genomic_DNA"/>
</dbReference>
<dbReference type="Proteomes" id="UP000831701">
    <property type="component" value="Chromosome 22"/>
</dbReference>
<evidence type="ECO:0000313" key="2">
    <source>
        <dbReference type="Proteomes" id="UP000831701"/>
    </source>
</evidence>
<comment type="caution">
    <text evidence="1">The sequence shown here is derived from an EMBL/GenBank/DDBJ whole genome shotgun (WGS) entry which is preliminary data.</text>
</comment>
<keyword evidence="2" id="KW-1185">Reference proteome</keyword>
<proteinExistence type="predicted"/>
<sequence length="306" mass="34678">MQLGRTKISPEERQRWLRDGPIQQKVQQFLGFANFYRKFIRNLSAVAAPLHALTTSKVSFQWTSEANEAFQNLKQRFTTAHVLTVPDPQRQFVVEVIHWAHTSLLMCHPGIKRTMFMIKQEKKVSEYVAACPVGTCNKTLPRAQMGLLHPLPSPQWPWSHISVDFVTGLPPSKGKTTILTVVDHFSKMAHFIPLTKLPSAKEMKEFCQLLGATVSMSSSYHPQPVDVDMWVELTVNDNPILIIPAPFLEEIRSRPLKYLSILPPGQPCQEAKLHLIANASVSVGEKEKGNWKDPSGWRQSPDMKPR</sequence>
<gene>
    <name evidence="1" type="ORF">L3Q82_004946</name>
</gene>
<reference evidence="1" key="1">
    <citation type="submission" date="2022-04" db="EMBL/GenBank/DDBJ databases">
        <title>Jade perch genome.</title>
        <authorList>
            <person name="Chao B."/>
        </authorList>
    </citation>
    <scope>NUCLEOTIDE SEQUENCE</scope>
    <source>
        <strain evidence="1">CB-2022</strain>
    </source>
</reference>
<organism evidence="1 2">
    <name type="scientific">Scortum barcoo</name>
    <name type="common">barcoo grunter</name>
    <dbReference type="NCBI Taxonomy" id="214431"/>
    <lineage>
        <taxon>Eukaryota</taxon>
        <taxon>Metazoa</taxon>
        <taxon>Chordata</taxon>
        <taxon>Craniata</taxon>
        <taxon>Vertebrata</taxon>
        <taxon>Euteleostomi</taxon>
        <taxon>Actinopterygii</taxon>
        <taxon>Neopterygii</taxon>
        <taxon>Teleostei</taxon>
        <taxon>Neoteleostei</taxon>
        <taxon>Acanthomorphata</taxon>
        <taxon>Eupercaria</taxon>
        <taxon>Centrarchiformes</taxon>
        <taxon>Terapontoidei</taxon>
        <taxon>Terapontidae</taxon>
        <taxon>Scortum</taxon>
    </lineage>
</organism>
<accession>A0ACB8VDR9</accession>